<reference evidence="2 3" key="1">
    <citation type="submission" date="2014-09" db="EMBL/GenBank/DDBJ databases">
        <title>High-quality draft genome sequence of Kocuria marina SO9-6, an actinobacterium isolated from a copper mine.</title>
        <authorList>
            <person name="Castro D.B."/>
            <person name="Pereira L.B."/>
            <person name="Silva M.V."/>
            <person name="Silva B.P."/>
            <person name="Zanardi B.R."/>
            <person name="Carlos C."/>
            <person name="Belgini D.R."/>
            <person name="Limache E.G."/>
            <person name="Lacerda G.V."/>
            <person name="Nery M.B."/>
            <person name="Gomes M.B."/>
            <person name="Souza S."/>
            <person name="Silva T.M."/>
            <person name="Rodrigues V.D."/>
            <person name="Paulino L.C."/>
            <person name="Vicentini R."/>
            <person name="Ferraz L.F."/>
            <person name="Ottoboni L.M."/>
        </authorList>
    </citation>
    <scope>NUCLEOTIDE SEQUENCE [LARGE SCALE GENOMIC DNA]</scope>
    <source>
        <strain evidence="2 3">SO9-6</strain>
    </source>
</reference>
<name>A0A0B0DBH1_9MICC</name>
<keyword evidence="1" id="KW-0812">Transmembrane</keyword>
<keyword evidence="1" id="KW-1133">Transmembrane helix</keyword>
<keyword evidence="1" id="KW-0472">Membrane</keyword>
<feature type="transmembrane region" description="Helical" evidence="1">
    <location>
        <begin position="31"/>
        <end position="52"/>
    </location>
</feature>
<accession>A0A0B0DBH1</accession>
<comment type="caution">
    <text evidence="2">The sequence shown here is derived from an EMBL/GenBank/DDBJ whole genome shotgun (WGS) entry which is preliminary data.</text>
</comment>
<dbReference type="RefSeq" id="WP_035965694.1">
    <property type="nucleotide sequence ID" value="NZ_JROM01000058.1"/>
</dbReference>
<feature type="transmembrane region" description="Helical" evidence="1">
    <location>
        <begin position="6"/>
        <end position="24"/>
    </location>
</feature>
<organism evidence="2 3">
    <name type="scientific">Kocuria marina</name>
    <dbReference type="NCBI Taxonomy" id="223184"/>
    <lineage>
        <taxon>Bacteria</taxon>
        <taxon>Bacillati</taxon>
        <taxon>Actinomycetota</taxon>
        <taxon>Actinomycetes</taxon>
        <taxon>Micrococcales</taxon>
        <taxon>Micrococcaceae</taxon>
        <taxon>Kocuria</taxon>
    </lineage>
</organism>
<feature type="transmembrane region" description="Helical" evidence="1">
    <location>
        <begin position="231"/>
        <end position="252"/>
    </location>
</feature>
<gene>
    <name evidence="2" type="ORF">AS25_13105</name>
</gene>
<dbReference type="AlphaFoldDB" id="A0A0B0DBH1"/>
<dbReference type="Proteomes" id="UP000030664">
    <property type="component" value="Unassembled WGS sequence"/>
</dbReference>
<evidence type="ECO:0000313" key="2">
    <source>
        <dbReference type="EMBL" id="KHE73442.1"/>
    </source>
</evidence>
<dbReference type="EMBL" id="JROM01000058">
    <property type="protein sequence ID" value="KHE73442.1"/>
    <property type="molecule type" value="Genomic_DNA"/>
</dbReference>
<protein>
    <submittedName>
        <fullName evidence="2">Membrane protein</fullName>
    </submittedName>
</protein>
<sequence>MVMSLLWGFVAAVSLFIGAVLGVLRKWPDRLVGSVLAFGGGALIASISFELAEEGLSTGGPVAVGVGLAIGALVYFTANKIVENAGTSGSMHGLFHHRTTTSSSRGQRRAAGGTSLALGAFLDGIPEQAVLGIGLAAGEGVSVALLIAIFVSNLPEAIGSASDMRSSGTPRSKILLLWAGVTAVCALATLGGFLAADLATGSLRAAVNGFAAGALLVMLTDSLVPEAREKAGELAGLITVLGFALAAGLSLLS</sequence>
<feature type="transmembrane region" description="Helical" evidence="1">
    <location>
        <begin position="174"/>
        <end position="196"/>
    </location>
</feature>
<feature type="transmembrane region" description="Helical" evidence="1">
    <location>
        <begin position="202"/>
        <end position="219"/>
    </location>
</feature>
<evidence type="ECO:0000313" key="3">
    <source>
        <dbReference type="Proteomes" id="UP000030664"/>
    </source>
</evidence>
<evidence type="ECO:0000256" key="1">
    <source>
        <dbReference type="SAM" id="Phobius"/>
    </source>
</evidence>
<proteinExistence type="predicted"/>
<feature type="transmembrane region" description="Helical" evidence="1">
    <location>
        <begin position="58"/>
        <end position="78"/>
    </location>
</feature>
<dbReference type="STRING" id="223184.AS25_13105"/>
<dbReference type="eggNOG" id="COG0428">
    <property type="taxonomic scope" value="Bacteria"/>
</dbReference>